<accession>A0A834WMG0</accession>
<name>A0A834WMG0_9FABA</name>
<reference evidence="1" key="1">
    <citation type="submission" date="2020-09" db="EMBL/GenBank/DDBJ databases">
        <title>Genome-Enabled Discovery of Anthraquinone Biosynthesis in Senna tora.</title>
        <authorList>
            <person name="Kang S.-H."/>
            <person name="Pandey R.P."/>
            <person name="Lee C.-M."/>
            <person name="Sim J.-S."/>
            <person name="Jeong J.-T."/>
            <person name="Choi B.-S."/>
            <person name="Jung M."/>
            <person name="Ginzburg D."/>
            <person name="Zhao K."/>
            <person name="Won S.Y."/>
            <person name="Oh T.-J."/>
            <person name="Yu Y."/>
            <person name="Kim N.-H."/>
            <person name="Lee O.R."/>
            <person name="Lee T.-H."/>
            <person name="Bashyal P."/>
            <person name="Kim T.-S."/>
            <person name="Lee W.-H."/>
            <person name="Kawkins C."/>
            <person name="Kim C.-K."/>
            <person name="Kim J.S."/>
            <person name="Ahn B.O."/>
            <person name="Rhee S.Y."/>
            <person name="Sohng J.K."/>
        </authorList>
    </citation>
    <scope>NUCLEOTIDE SEQUENCE</scope>
    <source>
        <tissue evidence="1">Leaf</tissue>
    </source>
</reference>
<dbReference type="AlphaFoldDB" id="A0A834WMG0"/>
<protein>
    <submittedName>
        <fullName evidence="1">Uncharacterized protein</fullName>
    </submittedName>
</protein>
<dbReference type="Proteomes" id="UP000634136">
    <property type="component" value="Unassembled WGS sequence"/>
</dbReference>
<organism evidence="1 2">
    <name type="scientific">Senna tora</name>
    <dbReference type="NCBI Taxonomy" id="362788"/>
    <lineage>
        <taxon>Eukaryota</taxon>
        <taxon>Viridiplantae</taxon>
        <taxon>Streptophyta</taxon>
        <taxon>Embryophyta</taxon>
        <taxon>Tracheophyta</taxon>
        <taxon>Spermatophyta</taxon>
        <taxon>Magnoliopsida</taxon>
        <taxon>eudicotyledons</taxon>
        <taxon>Gunneridae</taxon>
        <taxon>Pentapetalae</taxon>
        <taxon>rosids</taxon>
        <taxon>fabids</taxon>
        <taxon>Fabales</taxon>
        <taxon>Fabaceae</taxon>
        <taxon>Caesalpinioideae</taxon>
        <taxon>Cassia clade</taxon>
        <taxon>Senna</taxon>
    </lineage>
</organism>
<proteinExistence type="predicted"/>
<dbReference type="EMBL" id="JAAIUW010000006">
    <property type="protein sequence ID" value="KAF7826278.1"/>
    <property type="molecule type" value="Genomic_DNA"/>
</dbReference>
<gene>
    <name evidence="1" type="ORF">G2W53_017442</name>
</gene>
<comment type="caution">
    <text evidence="1">The sequence shown here is derived from an EMBL/GenBank/DDBJ whole genome shotgun (WGS) entry which is preliminary data.</text>
</comment>
<keyword evidence="2" id="KW-1185">Reference proteome</keyword>
<evidence type="ECO:0000313" key="2">
    <source>
        <dbReference type="Proteomes" id="UP000634136"/>
    </source>
</evidence>
<evidence type="ECO:0000313" key="1">
    <source>
        <dbReference type="EMBL" id="KAF7826278.1"/>
    </source>
</evidence>
<sequence length="64" mass="6900">MGLAIASLRVPNMEGRISLIMAINVSGVATLEALDRLIMCHKCTRGTDHMLRGGGHDHASHISY</sequence>